<sequence>MSASNKISAVLNEADKIAAIAFLQQAKEQLPFLISTPADQSPSRVMGSKSVEYVLLCLEGAKSYPNKMTGDFDTQEFEKDVVLINQLRSIKLAVADLLDRIDDTMLAASADAMIASDKVYKLLKVACKEDGSMKDLVDRIAQRYKRPSSKKPKKDNNQ</sequence>
<organism evidence="1 2">
    <name type="scientific">Arcicella gelida</name>
    <dbReference type="NCBI Taxonomy" id="2984195"/>
    <lineage>
        <taxon>Bacteria</taxon>
        <taxon>Pseudomonadati</taxon>
        <taxon>Bacteroidota</taxon>
        <taxon>Cytophagia</taxon>
        <taxon>Cytophagales</taxon>
        <taxon>Flectobacillaceae</taxon>
        <taxon>Arcicella</taxon>
    </lineage>
</organism>
<proteinExistence type="predicted"/>
<gene>
    <name evidence="1" type="ORF">VB776_13370</name>
</gene>
<accession>A0ABU5S630</accession>
<dbReference type="RefSeq" id="WP_323330456.1">
    <property type="nucleotide sequence ID" value="NZ_JAYGIL010000015.1"/>
</dbReference>
<protein>
    <submittedName>
        <fullName evidence="1">Uncharacterized protein</fullName>
    </submittedName>
</protein>
<name>A0ABU5S630_9BACT</name>
<evidence type="ECO:0000313" key="2">
    <source>
        <dbReference type="Proteomes" id="UP001303899"/>
    </source>
</evidence>
<reference evidence="1 2" key="1">
    <citation type="submission" date="2023-12" db="EMBL/GenBank/DDBJ databases">
        <title>Novel species of the genus Arcicella isolated from rivers.</title>
        <authorList>
            <person name="Lu H."/>
        </authorList>
    </citation>
    <scope>NUCLEOTIDE SEQUENCE [LARGE SCALE GENOMIC DNA]</scope>
    <source>
        <strain evidence="1 2">DC2W</strain>
    </source>
</reference>
<evidence type="ECO:0000313" key="1">
    <source>
        <dbReference type="EMBL" id="MEA5403912.1"/>
    </source>
</evidence>
<dbReference type="Proteomes" id="UP001303899">
    <property type="component" value="Unassembled WGS sequence"/>
</dbReference>
<dbReference type="EMBL" id="JAYGIL010000015">
    <property type="protein sequence ID" value="MEA5403912.1"/>
    <property type="molecule type" value="Genomic_DNA"/>
</dbReference>
<comment type="caution">
    <text evidence="1">The sequence shown here is derived from an EMBL/GenBank/DDBJ whole genome shotgun (WGS) entry which is preliminary data.</text>
</comment>
<keyword evidence="2" id="KW-1185">Reference proteome</keyword>